<proteinExistence type="predicted"/>
<gene>
    <name evidence="2" type="ORF">GSOID_T00012336001</name>
</gene>
<accession>E4Y0L1</accession>
<feature type="region of interest" description="Disordered" evidence="1">
    <location>
        <begin position="1"/>
        <end position="24"/>
    </location>
</feature>
<evidence type="ECO:0000313" key="3">
    <source>
        <dbReference type="Proteomes" id="UP000001307"/>
    </source>
</evidence>
<keyword evidence="3" id="KW-1185">Reference proteome</keyword>
<dbReference type="EMBL" id="FN653511">
    <property type="protein sequence ID" value="CBY15419.1"/>
    <property type="molecule type" value="Genomic_DNA"/>
</dbReference>
<dbReference type="InParanoid" id="E4Y0L1"/>
<dbReference type="AlphaFoldDB" id="E4Y0L1"/>
<evidence type="ECO:0000313" key="2">
    <source>
        <dbReference type="EMBL" id="CBY15419.1"/>
    </source>
</evidence>
<organism evidence="2">
    <name type="scientific">Oikopleura dioica</name>
    <name type="common">Tunicate</name>
    <dbReference type="NCBI Taxonomy" id="34765"/>
    <lineage>
        <taxon>Eukaryota</taxon>
        <taxon>Metazoa</taxon>
        <taxon>Chordata</taxon>
        <taxon>Tunicata</taxon>
        <taxon>Appendicularia</taxon>
        <taxon>Copelata</taxon>
        <taxon>Oikopleuridae</taxon>
        <taxon>Oikopleura</taxon>
    </lineage>
</organism>
<evidence type="ECO:0000256" key="1">
    <source>
        <dbReference type="SAM" id="MobiDB-lite"/>
    </source>
</evidence>
<name>E4Y0L1_OIKDI</name>
<dbReference type="Proteomes" id="UP000001307">
    <property type="component" value="Unassembled WGS sequence"/>
</dbReference>
<reference evidence="2" key="1">
    <citation type="journal article" date="2010" name="Science">
        <title>Plasticity of animal genome architecture unmasked by rapid evolution of a pelagic tunicate.</title>
        <authorList>
            <person name="Denoeud F."/>
            <person name="Henriet S."/>
            <person name="Mungpakdee S."/>
            <person name="Aury J.M."/>
            <person name="Da Silva C."/>
            <person name="Brinkmann H."/>
            <person name="Mikhaleva J."/>
            <person name="Olsen L.C."/>
            <person name="Jubin C."/>
            <person name="Canestro C."/>
            <person name="Bouquet J.M."/>
            <person name="Danks G."/>
            <person name="Poulain J."/>
            <person name="Campsteijn C."/>
            <person name="Adamski M."/>
            <person name="Cross I."/>
            <person name="Yadetie F."/>
            <person name="Muffato M."/>
            <person name="Louis A."/>
            <person name="Butcher S."/>
            <person name="Tsagkogeorga G."/>
            <person name="Konrad A."/>
            <person name="Singh S."/>
            <person name="Jensen M.F."/>
            <person name="Cong E.H."/>
            <person name="Eikeseth-Otteraa H."/>
            <person name="Noel B."/>
            <person name="Anthouard V."/>
            <person name="Porcel B.M."/>
            <person name="Kachouri-Lafond R."/>
            <person name="Nishino A."/>
            <person name="Ugolini M."/>
            <person name="Chourrout P."/>
            <person name="Nishida H."/>
            <person name="Aasland R."/>
            <person name="Huzurbazar S."/>
            <person name="Westhof E."/>
            <person name="Delsuc F."/>
            <person name="Lehrach H."/>
            <person name="Reinhardt R."/>
            <person name="Weissenbach J."/>
            <person name="Roy S.W."/>
            <person name="Artiguenave F."/>
            <person name="Postlethwait J.H."/>
            <person name="Manak J.R."/>
            <person name="Thompson E.M."/>
            <person name="Jaillon O."/>
            <person name="Du Pasquier L."/>
            <person name="Boudinot P."/>
            <person name="Liberles D.A."/>
            <person name="Volff J.N."/>
            <person name="Philippe H."/>
            <person name="Lenhard B."/>
            <person name="Roest Crollius H."/>
            <person name="Wincker P."/>
            <person name="Chourrout D."/>
        </authorList>
    </citation>
    <scope>NUCLEOTIDE SEQUENCE [LARGE SCALE GENOMIC DNA]</scope>
</reference>
<protein>
    <submittedName>
        <fullName evidence="2">Uncharacterized protein</fullName>
    </submittedName>
</protein>
<sequence>MDERSTSLRADPYDVSETYPHSGNGVTQLKQEGLVGHDFLLGVDFAANNVQCIHNSLKLYSNIPLSLVTIDILRQDEREEIDKVFEDVSEIMHMNPRARVLLNLDADTFNGIPSSGTLR</sequence>